<dbReference type="Proteomes" id="UP000275012">
    <property type="component" value="Unassembled WGS sequence"/>
</dbReference>
<evidence type="ECO:0000256" key="9">
    <source>
        <dbReference type="ARBA" id="ARBA00023027"/>
    </source>
</evidence>
<evidence type="ECO:0000256" key="11">
    <source>
        <dbReference type="HAMAP-Rule" id="MF_00244"/>
    </source>
</evidence>
<gene>
    <name evidence="11" type="primary">nadD</name>
    <name evidence="13" type="ORF">EBB59_08470</name>
</gene>
<dbReference type="NCBIfam" id="NF000839">
    <property type="entry name" value="PRK00071.1-1"/>
    <property type="match status" value="1"/>
</dbReference>
<dbReference type="GO" id="GO:0009435">
    <property type="term" value="P:NAD+ biosynthetic process"/>
    <property type="evidence" value="ECO:0007669"/>
    <property type="project" value="UniProtKB-UniRule"/>
</dbReference>
<dbReference type="InterPro" id="IPR005248">
    <property type="entry name" value="NadD/NMNAT"/>
</dbReference>
<dbReference type="OrthoDB" id="5295945at2"/>
<keyword evidence="8 11" id="KW-0067">ATP-binding</keyword>
<protein>
    <recommendedName>
        <fullName evidence="11">Probable nicotinate-nucleotide adenylyltransferase</fullName>
        <ecNumber evidence="11">2.7.7.18</ecNumber>
    </recommendedName>
    <alternativeName>
        <fullName evidence="11">Deamido-NAD(+) diphosphorylase</fullName>
    </alternativeName>
    <alternativeName>
        <fullName evidence="11">Deamido-NAD(+) pyrophosphorylase</fullName>
    </alternativeName>
    <alternativeName>
        <fullName evidence="11">Nicotinate mononucleotide adenylyltransferase</fullName>
        <shortName evidence="11">NaMN adenylyltransferase</shortName>
    </alternativeName>
</protein>
<reference evidence="13 14" key="1">
    <citation type="submission" date="2018-10" db="EMBL/GenBank/DDBJ databases">
        <title>Proposal of Lysobacter pythonis sp. nov. isolated from royal pythons (Python regius).</title>
        <authorList>
            <person name="Hans-Juergen B."/>
            <person name="Huptas C."/>
            <person name="Sandra B."/>
            <person name="Igor L."/>
            <person name="Joachim S."/>
            <person name="Siegfried S."/>
            <person name="Mareike W."/>
            <person name="Peter K."/>
        </authorList>
    </citation>
    <scope>NUCLEOTIDE SEQUENCE [LARGE SCALE GENOMIC DNA]</scope>
    <source>
        <strain evidence="13 14">4284/11</strain>
    </source>
</reference>
<keyword evidence="7 11" id="KW-0547">Nucleotide-binding</keyword>
<evidence type="ECO:0000256" key="4">
    <source>
        <dbReference type="ARBA" id="ARBA00022642"/>
    </source>
</evidence>
<dbReference type="Gene3D" id="3.40.50.620">
    <property type="entry name" value="HUPs"/>
    <property type="match status" value="1"/>
</dbReference>
<dbReference type="InterPro" id="IPR014729">
    <property type="entry name" value="Rossmann-like_a/b/a_fold"/>
</dbReference>
<proteinExistence type="inferred from homology"/>
<feature type="domain" description="Cytidyltransferase-like" evidence="12">
    <location>
        <begin position="7"/>
        <end position="187"/>
    </location>
</feature>
<dbReference type="SUPFAM" id="SSF52374">
    <property type="entry name" value="Nucleotidylyl transferase"/>
    <property type="match status" value="1"/>
</dbReference>
<sequence length="225" mass="24358">MSLRIQYGGSFDPVHEGHLAVARAARDALAAGVWLMPAGDPPHKGPTAVDAARRREMLALAVAGEPGLAVDERELRREGPSYTIDTLIELRAGLGTDAPLAILVGADSFLALPGWRRWYELAGFAHLVIAERPGSGFDPAALPPELAAFAAGRWAAAAGELARTPTGLLYRLALPLRPESSSELRRRIAGHDPRWREWVPPAVADYIVRHRLYGAGRDASFIRPR</sequence>
<dbReference type="NCBIfam" id="TIGR00482">
    <property type="entry name" value="nicotinate (nicotinamide) nucleotide adenylyltransferase"/>
    <property type="match status" value="1"/>
</dbReference>
<evidence type="ECO:0000256" key="6">
    <source>
        <dbReference type="ARBA" id="ARBA00022695"/>
    </source>
</evidence>
<evidence type="ECO:0000256" key="2">
    <source>
        <dbReference type="ARBA" id="ARBA00005019"/>
    </source>
</evidence>
<comment type="pathway">
    <text evidence="2 11">Cofactor biosynthesis; NAD(+) biosynthesis; deamido-NAD(+) from nicotinate D-ribonucleotide: step 1/1.</text>
</comment>
<comment type="caution">
    <text evidence="13">The sequence shown here is derived from an EMBL/GenBank/DDBJ whole genome shotgun (WGS) entry which is preliminary data.</text>
</comment>
<dbReference type="NCBIfam" id="TIGR00125">
    <property type="entry name" value="cyt_tran_rel"/>
    <property type="match status" value="1"/>
</dbReference>
<keyword evidence="5 11" id="KW-0808">Transferase</keyword>
<keyword evidence="9 11" id="KW-0520">NAD</keyword>
<evidence type="ECO:0000256" key="8">
    <source>
        <dbReference type="ARBA" id="ARBA00022840"/>
    </source>
</evidence>
<evidence type="ECO:0000256" key="7">
    <source>
        <dbReference type="ARBA" id="ARBA00022741"/>
    </source>
</evidence>
<dbReference type="GO" id="GO:0005524">
    <property type="term" value="F:ATP binding"/>
    <property type="evidence" value="ECO:0007669"/>
    <property type="project" value="UniProtKB-KW"/>
</dbReference>
<dbReference type="CDD" id="cd02165">
    <property type="entry name" value="NMNAT"/>
    <property type="match status" value="1"/>
</dbReference>
<comment type="function">
    <text evidence="1 11">Catalyzes the reversible adenylation of nicotinate mononucleotide (NaMN) to nicotinic acid adenine dinucleotide (NaAD).</text>
</comment>
<dbReference type="GO" id="GO:0004515">
    <property type="term" value="F:nicotinate-nucleotide adenylyltransferase activity"/>
    <property type="evidence" value="ECO:0007669"/>
    <property type="project" value="UniProtKB-UniRule"/>
</dbReference>
<dbReference type="HAMAP" id="MF_00244">
    <property type="entry name" value="NaMN_adenylyltr"/>
    <property type="match status" value="1"/>
</dbReference>
<dbReference type="EC" id="2.7.7.18" evidence="11"/>
<evidence type="ECO:0000313" key="14">
    <source>
        <dbReference type="Proteomes" id="UP000275012"/>
    </source>
</evidence>
<dbReference type="RefSeq" id="WP_122101721.1">
    <property type="nucleotide sequence ID" value="NZ_RFLY01000010.1"/>
</dbReference>
<dbReference type="EMBL" id="RFLY01000010">
    <property type="protein sequence ID" value="RMH91164.1"/>
    <property type="molecule type" value="Genomic_DNA"/>
</dbReference>
<dbReference type="UniPathway" id="UPA00253">
    <property type="reaction ID" value="UER00332"/>
</dbReference>
<evidence type="ECO:0000313" key="13">
    <source>
        <dbReference type="EMBL" id="RMH91164.1"/>
    </source>
</evidence>
<dbReference type="PANTHER" id="PTHR39321:SF3">
    <property type="entry name" value="PHOSPHOPANTETHEINE ADENYLYLTRANSFERASE"/>
    <property type="match status" value="1"/>
</dbReference>
<evidence type="ECO:0000256" key="1">
    <source>
        <dbReference type="ARBA" id="ARBA00002324"/>
    </source>
</evidence>
<accession>A0A3M2HZ84</accession>
<organism evidence="13 14">
    <name type="scientific">Solilutibacter pythonis</name>
    <dbReference type="NCBI Taxonomy" id="2483112"/>
    <lineage>
        <taxon>Bacteria</taxon>
        <taxon>Pseudomonadati</taxon>
        <taxon>Pseudomonadota</taxon>
        <taxon>Gammaproteobacteria</taxon>
        <taxon>Lysobacterales</taxon>
        <taxon>Lysobacteraceae</taxon>
        <taxon>Solilutibacter</taxon>
    </lineage>
</organism>
<keyword evidence="4 11" id="KW-0662">Pyridine nucleotide biosynthesis</keyword>
<comment type="catalytic activity">
    <reaction evidence="10 11">
        <text>nicotinate beta-D-ribonucleotide + ATP + H(+) = deamido-NAD(+) + diphosphate</text>
        <dbReference type="Rhea" id="RHEA:22860"/>
        <dbReference type="ChEBI" id="CHEBI:15378"/>
        <dbReference type="ChEBI" id="CHEBI:30616"/>
        <dbReference type="ChEBI" id="CHEBI:33019"/>
        <dbReference type="ChEBI" id="CHEBI:57502"/>
        <dbReference type="ChEBI" id="CHEBI:58437"/>
        <dbReference type="EC" id="2.7.7.18"/>
    </reaction>
</comment>
<evidence type="ECO:0000256" key="5">
    <source>
        <dbReference type="ARBA" id="ARBA00022679"/>
    </source>
</evidence>
<evidence type="ECO:0000256" key="10">
    <source>
        <dbReference type="ARBA" id="ARBA00048721"/>
    </source>
</evidence>
<name>A0A3M2HZ84_9GAMM</name>
<dbReference type="PANTHER" id="PTHR39321">
    <property type="entry name" value="NICOTINATE-NUCLEOTIDE ADENYLYLTRANSFERASE-RELATED"/>
    <property type="match status" value="1"/>
</dbReference>
<dbReference type="AlphaFoldDB" id="A0A3M2HZ84"/>
<evidence type="ECO:0000256" key="3">
    <source>
        <dbReference type="ARBA" id="ARBA00009014"/>
    </source>
</evidence>
<dbReference type="Pfam" id="PF01467">
    <property type="entry name" value="CTP_transf_like"/>
    <property type="match status" value="1"/>
</dbReference>
<evidence type="ECO:0000259" key="12">
    <source>
        <dbReference type="Pfam" id="PF01467"/>
    </source>
</evidence>
<dbReference type="InterPro" id="IPR004821">
    <property type="entry name" value="Cyt_trans-like"/>
</dbReference>
<comment type="similarity">
    <text evidence="3 11">Belongs to the NadD family.</text>
</comment>
<keyword evidence="6 11" id="KW-0548">Nucleotidyltransferase</keyword>
<keyword evidence="14" id="KW-1185">Reference proteome</keyword>